<dbReference type="PANTHER" id="PTHR47505:SF1">
    <property type="entry name" value="DNA UTILIZATION PROTEIN YHGH"/>
    <property type="match status" value="1"/>
</dbReference>
<dbReference type="SUPFAM" id="SSF53271">
    <property type="entry name" value="PRTase-like"/>
    <property type="match status" value="1"/>
</dbReference>
<dbReference type="AlphaFoldDB" id="A0A6J6C1C5"/>
<dbReference type="CDD" id="cd06223">
    <property type="entry name" value="PRTases_typeI"/>
    <property type="match status" value="1"/>
</dbReference>
<dbReference type="InterPro" id="IPR029057">
    <property type="entry name" value="PRTase-like"/>
</dbReference>
<gene>
    <name evidence="2" type="ORF">UFOPK1503_00565</name>
    <name evidence="3" type="ORF">UFOPK1693_00942</name>
</gene>
<name>A0A6J6C1C5_9ZZZZ</name>
<dbReference type="InterPro" id="IPR000836">
    <property type="entry name" value="PRTase_dom"/>
</dbReference>
<protein>
    <submittedName>
        <fullName evidence="2">Unannotated protein</fullName>
    </submittedName>
</protein>
<dbReference type="PANTHER" id="PTHR47505">
    <property type="entry name" value="DNA UTILIZATION PROTEIN YHGH"/>
    <property type="match status" value="1"/>
</dbReference>
<accession>A0A6J6C1C5</accession>
<evidence type="ECO:0000313" key="3">
    <source>
        <dbReference type="EMBL" id="CAB4574463.1"/>
    </source>
</evidence>
<evidence type="ECO:0000313" key="2">
    <source>
        <dbReference type="EMBL" id="CAB4545201.1"/>
    </source>
</evidence>
<sequence>MILDFLLPAPCVVCGRLPKPLCEDCETRAQISISTIGSIKVFSAGLLEGDLEQVVRSYKDKHRMALEKSLRELLRVSIEAARQLDHFDAFALPPRNPSNYRQRGFSPVERLAKNPALSSLKRVRISASRRLVDQRGLGFQQRKANLNFAFSAQPGSGNILLVDDVMTTGATLQELARCLRSAGYGVSTGCVVANRSASDLRPAKGPEFGGF</sequence>
<dbReference type="InterPro" id="IPR051910">
    <property type="entry name" value="ComF/GntX_DNA_util-trans"/>
</dbReference>
<dbReference type="EMBL" id="CAEZST010000007">
    <property type="protein sequence ID" value="CAB4545201.1"/>
    <property type="molecule type" value="Genomic_DNA"/>
</dbReference>
<reference evidence="2" key="1">
    <citation type="submission" date="2020-05" db="EMBL/GenBank/DDBJ databases">
        <authorList>
            <person name="Chiriac C."/>
            <person name="Salcher M."/>
            <person name="Ghai R."/>
            <person name="Kavagutti S V."/>
        </authorList>
    </citation>
    <scope>NUCLEOTIDE SEQUENCE</scope>
</reference>
<dbReference type="EMBL" id="CAEZTO010000016">
    <property type="protein sequence ID" value="CAB4574463.1"/>
    <property type="molecule type" value="Genomic_DNA"/>
</dbReference>
<organism evidence="2">
    <name type="scientific">freshwater metagenome</name>
    <dbReference type="NCBI Taxonomy" id="449393"/>
    <lineage>
        <taxon>unclassified sequences</taxon>
        <taxon>metagenomes</taxon>
        <taxon>ecological metagenomes</taxon>
    </lineage>
</organism>
<proteinExistence type="inferred from homology"/>
<evidence type="ECO:0000256" key="1">
    <source>
        <dbReference type="ARBA" id="ARBA00008007"/>
    </source>
</evidence>
<comment type="similarity">
    <text evidence="1">Belongs to the ComF/GntX family.</text>
</comment>
<dbReference type="Gene3D" id="3.40.50.2020">
    <property type="match status" value="1"/>
</dbReference>